<evidence type="ECO:0000256" key="2">
    <source>
        <dbReference type="ARBA" id="ARBA00022448"/>
    </source>
</evidence>
<feature type="transmembrane region" description="Helical" evidence="7">
    <location>
        <begin position="148"/>
        <end position="172"/>
    </location>
</feature>
<keyword evidence="5 7" id="KW-1133">Transmembrane helix</keyword>
<keyword evidence="6 7" id="KW-0472">Membrane</keyword>
<dbReference type="InterPro" id="IPR020846">
    <property type="entry name" value="MFS_dom"/>
</dbReference>
<dbReference type="GO" id="GO:0005886">
    <property type="term" value="C:plasma membrane"/>
    <property type="evidence" value="ECO:0007669"/>
    <property type="project" value="UniProtKB-SubCell"/>
</dbReference>
<proteinExistence type="predicted"/>
<keyword evidence="3" id="KW-1003">Cell membrane</keyword>
<feature type="transmembrane region" description="Helical" evidence="7">
    <location>
        <begin position="321"/>
        <end position="340"/>
    </location>
</feature>
<feature type="transmembrane region" description="Helical" evidence="7">
    <location>
        <begin position="352"/>
        <end position="374"/>
    </location>
</feature>
<comment type="caution">
    <text evidence="9">The sequence shown here is derived from an EMBL/GenBank/DDBJ whole genome shotgun (WGS) entry which is preliminary data.</text>
</comment>
<dbReference type="Proteomes" id="UP000238322">
    <property type="component" value="Unassembled WGS sequence"/>
</dbReference>
<name>A0A2S8FCL8_9BACT</name>
<dbReference type="SUPFAM" id="SSF103473">
    <property type="entry name" value="MFS general substrate transporter"/>
    <property type="match status" value="1"/>
</dbReference>
<dbReference type="Pfam" id="PF05977">
    <property type="entry name" value="MFS_3"/>
    <property type="match status" value="1"/>
</dbReference>
<reference evidence="9 10" key="1">
    <citation type="submission" date="2018-02" db="EMBL/GenBank/DDBJ databases">
        <title>Comparative genomes isolates from brazilian mangrove.</title>
        <authorList>
            <person name="Araujo J.E."/>
            <person name="Taketani R.G."/>
            <person name="Silva M.C.P."/>
            <person name="Loureco M.V."/>
            <person name="Andreote F.D."/>
        </authorList>
    </citation>
    <scope>NUCLEOTIDE SEQUENCE [LARGE SCALE GENOMIC DNA]</scope>
    <source>
        <strain evidence="9 10">Hex-1 MGV</strain>
    </source>
</reference>
<dbReference type="CDD" id="cd06173">
    <property type="entry name" value="MFS_MefA_like"/>
    <property type="match status" value="1"/>
</dbReference>
<evidence type="ECO:0000256" key="5">
    <source>
        <dbReference type="ARBA" id="ARBA00022989"/>
    </source>
</evidence>
<dbReference type="PANTHER" id="PTHR23513">
    <property type="entry name" value="INTEGRAL MEMBRANE EFFLUX PROTEIN-RELATED"/>
    <property type="match status" value="1"/>
</dbReference>
<dbReference type="PROSITE" id="PS50850">
    <property type="entry name" value="MFS"/>
    <property type="match status" value="1"/>
</dbReference>
<organism evidence="9 10">
    <name type="scientific">Blastopirellula marina</name>
    <dbReference type="NCBI Taxonomy" id="124"/>
    <lineage>
        <taxon>Bacteria</taxon>
        <taxon>Pseudomonadati</taxon>
        <taxon>Planctomycetota</taxon>
        <taxon>Planctomycetia</taxon>
        <taxon>Pirellulales</taxon>
        <taxon>Pirellulaceae</taxon>
        <taxon>Blastopirellula</taxon>
    </lineage>
</organism>
<dbReference type="Gene3D" id="1.20.1250.20">
    <property type="entry name" value="MFS general substrate transporter like domains"/>
    <property type="match status" value="1"/>
</dbReference>
<feature type="transmembrane region" description="Helical" evidence="7">
    <location>
        <begin position="261"/>
        <end position="282"/>
    </location>
</feature>
<evidence type="ECO:0000313" key="9">
    <source>
        <dbReference type="EMBL" id="PQO29898.1"/>
    </source>
</evidence>
<evidence type="ECO:0000256" key="1">
    <source>
        <dbReference type="ARBA" id="ARBA00004651"/>
    </source>
</evidence>
<dbReference type="AlphaFoldDB" id="A0A2S8FCL8"/>
<dbReference type="EMBL" id="PUHY01000015">
    <property type="protein sequence ID" value="PQO29898.1"/>
    <property type="molecule type" value="Genomic_DNA"/>
</dbReference>
<evidence type="ECO:0000313" key="10">
    <source>
        <dbReference type="Proteomes" id="UP000238322"/>
    </source>
</evidence>
<feature type="transmembrane region" description="Helical" evidence="7">
    <location>
        <begin position="53"/>
        <end position="73"/>
    </location>
</feature>
<dbReference type="InterPro" id="IPR036259">
    <property type="entry name" value="MFS_trans_sf"/>
</dbReference>
<evidence type="ECO:0000259" key="8">
    <source>
        <dbReference type="PROSITE" id="PS50850"/>
    </source>
</evidence>
<keyword evidence="2" id="KW-0813">Transport</keyword>
<evidence type="ECO:0000256" key="4">
    <source>
        <dbReference type="ARBA" id="ARBA00022692"/>
    </source>
</evidence>
<evidence type="ECO:0000256" key="6">
    <source>
        <dbReference type="ARBA" id="ARBA00023136"/>
    </source>
</evidence>
<evidence type="ECO:0000256" key="7">
    <source>
        <dbReference type="SAM" id="Phobius"/>
    </source>
</evidence>
<protein>
    <submittedName>
        <fullName evidence="9">MFS transporter</fullName>
    </submittedName>
</protein>
<evidence type="ECO:0000256" key="3">
    <source>
        <dbReference type="ARBA" id="ARBA00022475"/>
    </source>
</evidence>
<keyword evidence="4 7" id="KW-0812">Transmembrane</keyword>
<accession>A0A2S8FCL8</accession>
<sequence length="530" mass="56807">MSNEEEEAIANQSPLANPVFRAIWIASVASNIGTWVQDVGTAWLMTTLAPSPIMVALVQAAATAPMFVLALPAGALADIVDRRKLILLAQLWMLLAAASLAVLTFTENVTPFVLLAITFALGIGFALNSPAWQAIVPDLVPSQQLDSAVTLTGVGINVARAIGPAIGGVLVARAGPEAAFLFNSVSYVGVLFVLYRWQPVPTGDQTPKESIGGAIAIGVRYVNHNPIFQIVLLRTLAFIFFGSALWAHLPLIAKEQLGTEAGGYGLLLGTIGIGAVGTAFLLPRLRKRVSSNSIVTGSTVGLAAAFVAMGFIASLPSMCLALLPVGAFWVANLSSLNVSAQTTIAQWVKARALAVYLLVFFGGMSSGAIFWGVIASQLGIQYSLVLAASGMIVTTIATLPFPLTKVEKQGLLPSLHWPVPYVALSTVDHSSPVIVTIEYQVAGEDQEGFLQLMKKLRRSRLRTGAYRWFLSQDVADHERWIETFFVASWSEHERQHHRVSHEDALIQSQIAALHFGDDPPVVSHKIVRYS</sequence>
<feature type="transmembrane region" description="Helical" evidence="7">
    <location>
        <begin position="230"/>
        <end position="249"/>
    </location>
</feature>
<dbReference type="PANTHER" id="PTHR23513:SF11">
    <property type="entry name" value="STAPHYLOFERRIN A TRANSPORTER"/>
    <property type="match status" value="1"/>
</dbReference>
<dbReference type="GO" id="GO:0022857">
    <property type="term" value="F:transmembrane transporter activity"/>
    <property type="evidence" value="ECO:0007669"/>
    <property type="project" value="InterPro"/>
</dbReference>
<feature type="transmembrane region" description="Helical" evidence="7">
    <location>
        <begin position="380"/>
        <end position="401"/>
    </location>
</feature>
<feature type="transmembrane region" description="Helical" evidence="7">
    <location>
        <begin position="85"/>
        <end position="103"/>
    </location>
</feature>
<dbReference type="OrthoDB" id="9775268at2"/>
<dbReference type="InterPro" id="IPR010290">
    <property type="entry name" value="TM_effector"/>
</dbReference>
<feature type="transmembrane region" description="Helical" evidence="7">
    <location>
        <begin position="294"/>
        <end position="315"/>
    </location>
</feature>
<comment type="subcellular location">
    <subcellularLocation>
        <location evidence="1">Cell membrane</location>
        <topology evidence="1">Multi-pass membrane protein</topology>
    </subcellularLocation>
</comment>
<dbReference type="RefSeq" id="WP_105333090.1">
    <property type="nucleotide sequence ID" value="NZ_PUHY01000015.1"/>
</dbReference>
<feature type="transmembrane region" description="Helical" evidence="7">
    <location>
        <begin position="109"/>
        <end position="127"/>
    </location>
</feature>
<feature type="domain" description="Major facilitator superfamily (MFS) profile" evidence="8">
    <location>
        <begin position="19"/>
        <end position="405"/>
    </location>
</feature>
<gene>
    <name evidence="9" type="ORF">C5Y83_27735</name>
</gene>